<evidence type="ECO:0000313" key="2">
    <source>
        <dbReference type="EMBL" id="GLC58575.1"/>
    </source>
</evidence>
<dbReference type="Proteomes" id="UP001165080">
    <property type="component" value="Unassembled WGS sequence"/>
</dbReference>
<accession>A0A9W6F7E9</accession>
<feature type="region of interest" description="Disordered" evidence="1">
    <location>
        <begin position="1"/>
        <end position="93"/>
    </location>
</feature>
<feature type="compositionally biased region" description="Basic and acidic residues" evidence="1">
    <location>
        <begin position="18"/>
        <end position="33"/>
    </location>
</feature>
<sequence>MAGAGEVEEEASDGGGDDPSRGADHWGVLERRWALRRWPGVPQQQQQQQQQQPETRARPSLALVTAATADWRRDARHRDPTHGSCSGGSGGRRHRVGLRADFRSVAFAAFVAPGRSLPGAGWMCARVGAAHLGPWRLPWFLCTSAMLSP</sequence>
<dbReference type="AlphaFoldDB" id="A0A9W6F7E9"/>
<feature type="compositionally biased region" description="Low complexity" evidence="1">
    <location>
        <begin position="43"/>
        <end position="52"/>
    </location>
</feature>
<dbReference type="EMBL" id="BRXU01000023">
    <property type="protein sequence ID" value="GLC58575.1"/>
    <property type="molecule type" value="Genomic_DNA"/>
</dbReference>
<organism evidence="2 3">
    <name type="scientific">Pleodorina starrii</name>
    <dbReference type="NCBI Taxonomy" id="330485"/>
    <lineage>
        <taxon>Eukaryota</taxon>
        <taxon>Viridiplantae</taxon>
        <taxon>Chlorophyta</taxon>
        <taxon>core chlorophytes</taxon>
        <taxon>Chlorophyceae</taxon>
        <taxon>CS clade</taxon>
        <taxon>Chlamydomonadales</taxon>
        <taxon>Volvocaceae</taxon>
        <taxon>Pleodorina</taxon>
    </lineage>
</organism>
<comment type="caution">
    <text evidence="2">The sequence shown here is derived from an EMBL/GenBank/DDBJ whole genome shotgun (WGS) entry which is preliminary data.</text>
</comment>
<gene>
    <name evidence="2" type="primary">PLESTBF000664</name>
    <name evidence="2" type="ORF">PLESTB_001376200</name>
</gene>
<keyword evidence="3" id="KW-1185">Reference proteome</keyword>
<protein>
    <submittedName>
        <fullName evidence="2">Uncharacterized protein</fullName>
    </submittedName>
</protein>
<evidence type="ECO:0000313" key="3">
    <source>
        <dbReference type="Proteomes" id="UP001165080"/>
    </source>
</evidence>
<proteinExistence type="predicted"/>
<evidence type="ECO:0000256" key="1">
    <source>
        <dbReference type="SAM" id="MobiDB-lite"/>
    </source>
</evidence>
<feature type="compositionally biased region" description="Basic and acidic residues" evidence="1">
    <location>
        <begin position="70"/>
        <end position="81"/>
    </location>
</feature>
<name>A0A9W6F7E9_9CHLO</name>
<reference evidence="2 3" key="1">
    <citation type="journal article" date="2023" name="Commun. Biol.">
        <title>Reorganization of the ancestral sex-determining regions during the evolution of trioecy in Pleodorina starrii.</title>
        <authorList>
            <person name="Takahashi K."/>
            <person name="Suzuki S."/>
            <person name="Kawai-Toyooka H."/>
            <person name="Yamamoto K."/>
            <person name="Hamaji T."/>
            <person name="Ootsuki R."/>
            <person name="Yamaguchi H."/>
            <person name="Kawachi M."/>
            <person name="Higashiyama T."/>
            <person name="Nozaki H."/>
        </authorList>
    </citation>
    <scope>NUCLEOTIDE SEQUENCE [LARGE SCALE GENOMIC DNA]</scope>
    <source>
        <strain evidence="2 3">NIES-4479</strain>
    </source>
</reference>
<feature type="compositionally biased region" description="Acidic residues" evidence="1">
    <location>
        <begin position="1"/>
        <end position="16"/>
    </location>
</feature>